<accession>A0A0A0BKR1</accession>
<name>A0A0A0BKR1_9CELL</name>
<dbReference type="PANTHER" id="PTHR21015">
    <property type="entry name" value="UDP-N-ACETYLGLUCOSAMINE--N-ACETYLMURAMYL-(PENTAPEPTIDE) PYROPHOSPHORYL-UNDECAPRENOL N-ACETYLGLUCOSAMINE TRANSFERASE 1"/>
    <property type="match status" value="1"/>
</dbReference>
<dbReference type="CDD" id="cd03785">
    <property type="entry name" value="GT28_MurG"/>
    <property type="match status" value="1"/>
</dbReference>
<evidence type="ECO:0000313" key="2">
    <source>
        <dbReference type="EMBL" id="KGM08455.1"/>
    </source>
</evidence>
<sequence length="202" mass="20491">MEAAAELGLDPDLPTLLVTGGSLGAVSVNAAVAGAAQQLLDAGIQVLHLTGAGKADAVREQVHRAAVDTRDPVRAGRYQVREYLGRMELALAVADLVVARSGAGTVSELAALGLPGVYVPLPIGNGEQRLNARPVVDAGGGILVPDAEMDAHWVATRLPELLADPARREQMGRAAAEVGGTDGAARVADLVERAAAEGSGTA</sequence>
<dbReference type="Pfam" id="PF04101">
    <property type="entry name" value="Glyco_tran_28_C"/>
    <property type="match status" value="1"/>
</dbReference>
<dbReference type="GO" id="GO:0016758">
    <property type="term" value="F:hexosyltransferase activity"/>
    <property type="evidence" value="ECO:0007669"/>
    <property type="project" value="InterPro"/>
</dbReference>
<dbReference type="PANTHER" id="PTHR21015:SF22">
    <property type="entry name" value="GLYCOSYLTRANSFERASE"/>
    <property type="match status" value="1"/>
</dbReference>
<protein>
    <submittedName>
        <fullName evidence="2">UDP-diphospho-muramoylpentapeptide beta-N-acetylglucosaminyltransferase</fullName>
    </submittedName>
</protein>
<keyword evidence="3" id="KW-1185">Reference proteome</keyword>
<keyword evidence="2" id="KW-0808">Transferase</keyword>
<dbReference type="EMBL" id="AXCZ01000327">
    <property type="protein sequence ID" value="KGM08455.1"/>
    <property type="molecule type" value="Genomic_DNA"/>
</dbReference>
<feature type="domain" description="Glycosyl transferase family 28 C-terminal" evidence="1">
    <location>
        <begin position="15"/>
        <end position="185"/>
    </location>
</feature>
<evidence type="ECO:0000313" key="3">
    <source>
        <dbReference type="Proteomes" id="UP000054314"/>
    </source>
</evidence>
<organism evidence="2 3">
    <name type="scientific">Cellulomonas bogoriensis 69B4 = DSM 16987</name>
    <dbReference type="NCBI Taxonomy" id="1386082"/>
    <lineage>
        <taxon>Bacteria</taxon>
        <taxon>Bacillati</taxon>
        <taxon>Actinomycetota</taxon>
        <taxon>Actinomycetes</taxon>
        <taxon>Micrococcales</taxon>
        <taxon>Cellulomonadaceae</taxon>
        <taxon>Cellulomonas</taxon>
    </lineage>
</organism>
<dbReference type="Proteomes" id="UP000054314">
    <property type="component" value="Unassembled WGS sequence"/>
</dbReference>
<evidence type="ECO:0000259" key="1">
    <source>
        <dbReference type="Pfam" id="PF04101"/>
    </source>
</evidence>
<dbReference type="Gene3D" id="3.40.50.2000">
    <property type="entry name" value="Glycogen Phosphorylase B"/>
    <property type="match status" value="1"/>
</dbReference>
<proteinExistence type="predicted"/>
<dbReference type="AlphaFoldDB" id="A0A0A0BKR1"/>
<keyword evidence="2" id="KW-0328">Glycosyltransferase</keyword>
<dbReference type="SUPFAM" id="SSF53756">
    <property type="entry name" value="UDP-Glycosyltransferase/glycogen phosphorylase"/>
    <property type="match status" value="1"/>
</dbReference>
<gene>
    <name evidence="2" type="ORF">N869_10520</name>
</gene>
<comment type="caution">
    <text evidence="2">The sequence shown here is derived from an EMBL/GenBank/DDBJ whole genome shotgun (WGS) entry which is preliminary data.</text>
</comment>
<dbReference type="InterPro" id="IPR007235">
    <property type="entry name" value="Glyco_trans_28_C"/>
</dbReference>
<reference evidence="2 3" key="1">
    <citation type="submission" date="2013-08" db="EMBL/GenBank/DDBJ databases">
        <title>Genome sequencing of Cellulomonas bogoriensis 69B4.</title>
        <authorList>
            <person name="Chen F."/>
            <person name="Li Y."/>
            <person name="Wang G."/>
        </authorList>
    </citation>
    <scope>NUCLEOTIDE SEQUENCE [LARGE SCALE GENOMIC DNA]</scope>
    <source>
        <strain evidence="2 3">69B4</strain>
    </source>
</reference>